<dbReference type="AlphaFoldDB" id="A0A392MPU3"/>
<dbReference type="SUPFAM" id="SSF50630">
    <property type="entry name" value="Acid proteases"/>
    <property type="match status" value="1"/>
</dbReference>
<name>A0A392MPU3_9FABA</name>
<protein>
    <submittedName>
        <fullName evidence="3">Aspartic proteinase-like protein 2-like</fullName>
    </submittedName>
</protein>
<evidence type="ECO:0000256" key="1">
    <source>
        <dbReference type="ARBA" id="ARBA00007447"/>
    </source>
</evidence>
<comment type="similarity">
    <text evidence="1">Belongs to the peptidase A1 family.</text>
</comment>
<dbReference type="GO" id="GO:0004190">
    <property type="term" value="F:aspartic-type endopeptidase activity"/>
    <property type="evidence" value="ECO:0007669"/>
    <property type="project" value="InterPro"/>
</dbReference>
<dbReference type="Proteomes" id="UP000265520">
    <property type="component" value="Unassembled WGS sequence"/>
</dbReference>
<dbReference type="Gene3D" id="2.40.70.10">
    <property type="entry name" value="Acid Proteases"/>
    <property type="match status" value="1"/>
</dbReference>
<feature type="domain" description="Peptidase A1" evidence="2">
    <location>
        <begin position="1"/>
        <end position="162"/>
    </location>
</feature>
<dbReference type="GO" id="GO:0006508">
    <property type="term" value="P:proteolysis"/>
    <property type="evidence" value="ECO:0007669"/>
    <property type="project" value="InterPro"/>
</dbReference>
<comment type="caution">
    <text evidence="3">The sequence shown here is derived from an EMBL/GenBank/DDBJ whole genome shotgun (WGS) entry which is preliminary data.</text>
</comment>
<dbReference type="Pfam" id="PF14543">
    <property type="entry name" value="TAXi_N"/>
    <property type="match status" value="1"/>
</dbReference>
<sequence>MERIELNFFDTASSSTAALVSCSDPACSYAVQTATSQCSSQVNQCSYTFRYGDGSGTSGYYVYDAMYFDVIMGQSVFSNSSSTVVFGCSTYQSGDLARTEKAVDGIFGFGPGALSVISQLSSQGMTPKVFSHCLKGEGNGGGVLVLGEILEPNIVYTPLVPL</sequence>
<dbReference type="EMBL" id="LXQA010016241">
    <property type="protein sequence ID" value="MCH89487.1"/>
    <property type="molecule type" value="Genomic_DNA"/>
</dbReference>
<dbReference type="PANTHER" id="PTHR13683:SF875">
    <property type="entry name" value="EUKARYOTIC ASPARTYL PROTEASE FAMILY PROTEIN"/>
    <property type="match status" value="1"/>
</dbReference>
<dbReference type="PANTHER" id="PTHR13683">
    <property type="entry name" value="ASPARTYL PROTEASES"/>
    <property type="match status" value="1"/>
</dbReference>
<accession>A0A392MPU3</accession>
<proteinExistence type="inferred from homology"/>
<evidence type="ECO:0000313" key="4">
    <source>
        <dbReference type="Proteomes" id="UP000265520"/>
    </source>
</evidence>
<dbReference type="InterPro" id="IPR032861">
    <property type="entry name" value="TAXi_N"/>
</dbReference>
<dbReference type="InterPro" id="IPR021109">
    <property type="entry name" value="Peptidase_aspartic_dom_sf"/>
</dbReference>
<dbReference type="InterPro" id="IPR001461">
    <property type="entry name" value="Aspartic_peptidase_A1"/>
</dbReference>
<dbReference type="PROSITE" id="PS51257">
    <property type="entry name" value="PROKAR_LIPOPROTEIN"/>
    <property type="match status" value="1"/>
</dbReference>
<organism evidence="3 4">
    <name type="scientific">Trifolium medium</name>
    <dbReference type="NCBI Taxonomy" id="97028"/>
    <lineage>
        <taxon>Eukaryota</taxon>
        <taxon>Viridiplantae</taxon>
        <taxon>Streptophyta</taxon>
        <taxon>Embryophyta</taxon>
        <taxon>Tracheophyta</taxon>
        <taxon>Spermatophyta</taxon>
        <taxon>Magnoliopsida</taxon>
        <taxon>eudicotyledons</taxon>
        <taxon>Gunneridae</taxon>
        <taxon>Pentapetalae</taxon>
        <taxon>rosids</taxon>
        <taxon>fabids</taxon>
        <taxon>Fabales</taxon>
        <taxon>Fabaceae</taxon>
        <taxon>Papilionoideae</taxon>
        <taxon>50 kb inversion clade</taxon>
        <taxon>NPAAA clade</taxon>
        <taxon>Hologalegina</taxon>
        <taxon>IRL clade</taxon>
        <taxon>Trifolieae</taxon>
        <taxon>Trifolium</taxon>
    </lineage>
</organism>
<evidence type="ECO:0000313" key="3">
    <source>
        <dbReference type="EMBL" id="MCH89487.1"/>
    </source>
</evidence>
<feature type="non-terminal residue" evidence="3">
    <location>
        <position position="162"/>
    </location>
</feature>
<dbReference type="PROSITE" id="PS51767">
    <property type="entry name" value="PEPTIDASE_A1"/>
    <property type="match status" value="1"/>
</dbReference>
<keyword evidence="4" id="KW-1185">Reference proteome</keyword>
<reference evidence="3 4" key="1">
    <citation type="journal article" date="2018" name="Front. Plant Sci.">
        <title>Red Clover (Trifolium pratense) and Zigzag Clover (T. medium) - A Picture of Genomic Similarities and Differences.</title>
        <authorList>
            <person name="Dluhosova J."/>
            <person name="Istvanek J."/>
            <person name="Nedelnik J."/>
            <person name="Repkova J."/>
        </authorList>
    </citation>
    <scope>NUCLEOTIDE SEQUENCE [LARGE SCALE GENOMIC DNA]</scope>
    <source>
        <strain evidence="4">cv. 10/8</strain>
        <tissue evidence="3">Leaf</tissue>
    </source>
</reference>
<evidence type="ECO:0000259" key="2">
    <source>
        <dbReference type="PROSITE" id="PS51767"/>
    </source>
</evidence>
<gene>
    <name evidence="3" type="ORF">A2U01_0010383</name>
</gene>
<dbReference type="InterPro" id="IPR033121">
    <property type="entry name" value="PEPTIDASE_A1"/>
</dbReference>